<evidence type="ECO:0000313" key="1">
    <source>
        <dbReference type="EMBL" id="BCF94829.1"/>
    </source>
</evidence>
<reference evidence="1 2" key="1">
    <citation type="journal article" date="2020" name="Genes (Basel)">
        <title>Genomic Comparison of Insect Gut Symbionts from Divergent Burkholderia Subclades.</title>
        <authorList>
            <person name="Takeshita K."/>
            <person name="Kikuchi Y."/>
        </authorList>
    </citation>
    <scope>NUCLEOTIDE SEQUENCE [LARGE SCALE GENOMIC DNA]</scope>
    <source>
        <strain evidence="1 2">PGU16</strain>
        <plasmid evidence="1 2">PPGU16_p2</plasmid>
    </source>
</reference>
<sequence>MLAALLLSPSESFARFVRRHSTVHISQSGSVREAMDKWLKTRPEILQAVSLVVLKWADDLVIAVQAELEVEGSASDLVRTIDRIENELKSQFPAARWIYFEPELREHGRNPL</sequence>
<protein>
    <submittedName>
        <fullName evidence="1">Uncharacterized protein</fullName>
    </submittedName>
</protein>
<keyword evidence="1" id="KW-0614">Plasmid</keyword>
<accession>A0A7I8C2Q4</accession>
<dbReference type="Proteomes" id="UP000510888">
    <property type="component" value="Plasmid PPGU16_p2"/>
</dbReference>
<gene>
    <name evidence="1" type="ORF">PPGU16_78960</name>
</gene>
<proteinExistence type="predicted"/>
<dbReference type="AlphaFoldDB" id="A0A7I8C2Q4"/>
<keyword evidence="2" id="KW-1185">Reference proteome</keyword>
<name>A0A7I8C2Q4_9BURK</name>
<organism evidence="1 2">
    <name type="scientific">Paraburkholderia largidicola</name>
    <dbReference type="NCBI Taxonomy" id="3014751"/>
    <lineage>
        <taxon>Bacteria</taxon>
        <taxon>Pseudomonadati</taxon>
        <taxon>Pseudomonadota</taxon>
        <taxon>Betaproteobacteria</taxon>
        <taxon>Burkholderiales</taxon>
        <taxon>Burkholderiaceae</taxon>
        <taxon>Paraburkholderia</taxon>
    </lineage>
</organism>
<evidence type="ECO:0000313" key="2">
    <source>
        <dbReference type="Proteomes" id="UP000510888"/>
    </source>
</evidence>
<dbReference type="KEGG" id="plad:PPGU16_78960"/>
<geneLocation type="plasmid" evidence="1 2">
    <name>PPGU16_p2</name>
</geneLocation>
<dbReference type="EMBL" id="AP023177">
    <property type="protein sequence ID" value="BCF94829.1"/>
    <property type="molecule type" value="Genomic_DNA"/>
</dbReference>